<organism evidence="2 3">
    <name type="scientific">Apophysomyces ossiformis</name>
    <dbReference type="NCBI Taxonomy" id="679940"/>
    <lineage>
        <taxon>Eukaryota</taxon>
        <taxon>Fungi</taxon>
        <taxon>Fungi incertae sedis</taxon>
        <taxon>Mucoromycota</taxon>
        <taxon>Mucoromycotina</taxon>
        <taxon>Mucoromycetes</taxon>
        <taxon>Mucorales</taxon>
        <taxon>Mucorineae</taxon>
        <taxon>Mucoraceae</taxon>
        <taxon>Apophysomyces</taxon>
    </lineage>
</organism>
<gene>
    <name evidence="2" type="ORF">EC973_006952</name>
</gene>
<dbReference type="GO" id="GO:0051260">
    <property type="term" value="P:protein homooligomerization"/>
    <property type="evidence" value="ECO:0007669"/>
    <property type="project" value="InterPro"/>
</dbReference>
<dbReference type="OrthoDB" id="9451547at2759"/>
<dbReference type="Pfam" id="PF02214">
    <property type="entry name" value="BTB_2"/>
    <property type="match status" value="1"/>
</dbReference>
<dbReference type="Gene3D" id="3.30.710.10">
    <property type="entry name" value="Potassium Channel Kv1.1, Chain A"/>
    <property type="match status" value="1"/>
</dbReference>
<sequence length="279" mass="31976">MTAESPIVQVPEPEQYEDDLIYQQQPDDDEFEASQDAIPQILKLDLRGTRIDLDRQTLVSLPESLLIAMFPNGLALPQHEYDEDNDQQSVNAEGIYIDFDPACLDFVLQYYQLALRQGDPAALLMNKQPIIVLREELEYFCVPTKGKCSIADMASLKVACGEYLRQQDEIFAALRKNIQRESNVAEQHLIDMLCDAGFSPDDRWGYRALEPMRTCVVSMGLVLLKNDGSDKDMATARKLLLFWRKPARKCWWDGTQAELQAQMVRVWARRTWTLELALV</sequence>
<dbReference type="AlphaFoldDB" id="A0A8H7BPV4"/>
<dbReference type="EMBL" id="JABAYA010000048">
    <property type="protein sequence ID" value="KAF7727839.1"/>
    <property type="molecule type" value="Genomic_DNA"/>
</dbReference>
<comment type="caution">
    <text evidence="2">The sequence shown here is derived from an EMBL/GenBank/DDBJ whole genome shotgun (WGS) entry which is preliminary data.</text>
</comment>
<proteinExistence type="predicted"/>
<protein>
    <recommendedName>
        <fullName evidence="1">Potassium channel tetramerisation-type BTB domain-containing protein</fullName>
    </recommendedName>
</protein>
<dbReference type="SUPFAM" id="SSF54695">
    <property type="entry name" value="POZ domain"/>
    <property type="match status" value="1"/>
</dbReference>
<reference evidence="2" key="1">
    <citation type="submission" date="2020-01" db="EMBL/GenBank/DDBJ databases">
        <title>Genome Sequencing of Three Apophysomyces-Like Fungal Strains Confirms a Novel Fungal Genus in the Mucoromycota with divergent Burkholderia-like Endosymbiotic Bacteria.</title>
        <authorList>
            <person name="Stajich J.E."/>
            <person name="Macias A.M."/>
            <person name="Carter-House D."/>
            <person name="Lovett B."/>
            <person name="Kasson L.R."/>
            <person name="Berry K."/>
            <person name="Grigoriev I."/>
            <person name="Chang Y."/>
            <person name="Spatafora J."/>
            <person name="Kasson M.T."/>
        </authorList>
    </citation>
    <scope>NUCLEOTIDE SEQUENCE</scope>
    <source>
        <strain evidence="2">NRRL A-21654</strain>
    </source>
</reference>
<evidence type="ECO:0000313" key="3">
    <source>
        <dbReference type="Proteomes" id="UP000605846"/>
    </source>
</evidence>
<feature type="domain" description="Potassium channel tetramerisation-type BTB" evidence="1">
    <location>
        <begin position="43"/>
        <end position="144"/>
    </location>
</feature>
<evidence type="ECO:0000259" key="1">
    <source>
        <dbReference type="Pfam" id="PF02214"/>
    </source>
</evidence>
<evidence type="ECO:0000313" key="2">
    <source>
        <dbReference type="EMBL" id="KAF7727839.1"/>
    </source>
</evidence>
<accession>A0A8H7BPV4</accession>
<name>A0A8H7BPV4_9FUNG</name>
<dbReference type="InterPro" id="IPR011333">
    <property type="entry name" value="SKP1/BTB/POZ_sf"/>
</dbReference>
<dbReference type="Proteomes" id="UP000605846">
    <property type="component" value="Unassembled WGS sequence"/>
</dbReference>
<dbReference type="InterPro" id="IPR003131">
    <property type="entry name" value="T1-type_BTB"/>
</dbReference>
<keyword evidence="3" id="KW-1185">Reference proteome</keyword>